<evidence type="ECO:0000313" key="3">
    <source>
        <dbReference type="EMBL" id="MBS3849169.1"/>
    </source>
</evidence>
<protein>
    <submittedName>
        <fullName evidence="3">TIGR03808 family TAT-translocated repetitive protein</fullName>
    </submittedName>
</protein>
<dbReference type="InterPro" id="IPR022388">
    <property type="entry name" value="CHP03808"/>
</dbReference>
<sequence length="439" mass="44760">MNQTAFANRRQVLAGAIVLAAGAPISAHAQSVLEPSTLGLTANSGLDQSAVLQRALDLAAAAGQILRLPAGNILASNLIFPSNLIVEGVPGSTVVSPADGGIIANIVERNSVVLRDIIFAGAGSAQQTPALLNIERSATIALERCTLRDAPATGLRIFDAAVTIRDCSFSQIGDAAVHSMDSRGLIISGNRITHCGNAGIRIWRGENGSDGSIITGNRIANIDWRGGGNGQNGNGINVFWADEVVIADNHIADCAFTAIRLNSTNNTQVSGNICMRSGEVAIFSEFGFSGSIIANNIIDGAATGISITNLDSGGQLAVCSGNIVRNITPASAVNPDTIPIGIFAEAETAITGNTVQNVPGVAIAAGYGSFLRNVMISGNVISASTIGIGVSVAEGAGTVLIGRNAISGADKAVVGLAWSDVVEADLIANAGRYRNVTID</sequence>
<feature type="signal peptide" evidence="1">
    <location>
        <begin position="1"/>
        <end position="29"/>
    </location>
</feature>
<gene>
    <name evidence="3" type="ORF">KD146_10730</name>
</gene>
<dbReference type="PROSITE" id="PS51318">
    <property type="entry name" value="TAT"/>
    <property type="match status" value="1"/>
</dbReference>
<dbReference type="EMBL" id="JAGXTP010000001">
    <property type="protein sequence ID" value="MBS3849169.1"/>
    <property type="molecule type" value="Genomic_DNA"/>
</dbReference>
<dbReference type="InterPro" id="IPR006626">
    <property type="entry name" value="PbH1"/>
</dbReference>
<dbReference type="InterPro" id="IPR011050">
    <property type="entry name" value="Pectin_lyase_fold/virulence"/>
</dbReference>
<dbReference type="RefSeq" id="WP_212658659.1">
    <property type="nucleotide sequence ID" value="NZ_JAGXTP010000001.1"/>
</dbReference>
<feature type="domain" description="Right handed beta helix" evidence="2">
    <location>
        <begin position="162"/>
        <end position="312"/>
    </location>
</feature>
<dbReference type="InterPro" id="IPR006311">
    <property type="entry name" value="TAT_signal"/>
</dbReference>
<feature type="chain" id="PRO_5036677547" evidence="1">
    <location>
        <begin position="30"/>
        <end position="439"/>
    </location>
</feature>
<dbReference type="NCBIfam" id="TIGR03808">
    <property type="entry name" value="RR_plus_rpt_1"/>
    <property type="match status" value="1"/>
</dbReference>
<dbReference type="Pfam" id="PF13229">
    <property type="entry name" value="Beta_helix"/>
    <property type="match status" value="1"/>
</dbReference>
<name>A0A942ED96_9HYPH</name>
<evidence type="ECO:0000256" key="1">
    <source>
        <dbReference type="SAM" id="SignalP"/>
    </source>
</evidence>
<dbReference type="InterPro" id="IPR039448">
    <property type="entry name" value="Beta_helix"/>
</dbReference>
<dbReference type="Proteomes" id="UP000678281">
    <property type="component" value="Unassembled WGS sequence"/>
</dbReference>
<comment type="caution">
    <text evidence="3">The sequence shown here is derived from an EMBL/GenBank/DDBJ whole genome shotgun (WGS) entry which is preliminary data.</text>
</comment>
<keyword evidence="4" id="KW-1185">Reference proteome</keyword>
<dbReference type="InterPro" id="IPR012334">
    <property type="entry name" value="Pectin_lyas_fold"/>
</dbReference>
<evidence type="ECO:0000259" key="2">
    <source>
        <dbReference type="Pfam" id="PF13229"/>
    </source>
</evidence>
<dbReference type="SUPFAM" id="SSF51126">
    <property type="entry name" value="Pectin lyase-like"/>
    <property type="match status" value="1"/>
</dbReference>
<dbReference type="Gene3D" id="2.160.20.10">
    <property type="entry name" value="Single-stranded right-handed beta-helix, Pectin lyase-like"/>
    <property type="match status" value="1"/>
</dbReference>
<dbReference type="SMART" id="SM00710">
    <property type="entry name" value="PbH1"/>
    <property type="match status" value="7"/>
</dbReference>
<keyword evidence="1" id="KW-0732">Signal</keyword>
<evidence type="ECO:0000313" key="4">
    <source>
        <dbReference type="Proteomes" id="UP000678281"/>
    </source>
</evidence>
<accession>A0A942ED96</accession>
<organism evidence="3 4">
    <name type="scientific">Devosia litorisediminis</name>
    <dbReference type="NCBI Taxonomy" id="2829817"/>
    <lineage>
        <taxon>Bacteria</taxon>
        <taxon>Pseudomonadati</taxon>
        <taxon>Pseudomonadota</taxon>
        <taxon>Alphaproteobacteria</taxon>
        <taxon>Hyphomicrobiales</taxon>
        <taxon>Devosiaceae</taxon>
        <taxon>Devosia</taxon>
    </lineage>
</organism>
<dbReference type="AlphaFoldDB" id="A0A942ED96"/>
<proteinExistence type="predicted"/>
<reference evidence="3" key="1">
    <citation type="submission" date="2021-04" db="EMBL/GenBank/DDBJ databases">
        <title>Devosia litorisediminis sp. nov., isolated from a sand dune.</title>
        <authorList>
            <person name="Park S."/>
            <person name="Yoon J.-H."/>
        </authorList>
    </citation>
    <scope>NUCLEOTIDE SEQUENCE</scope>
    <source>
        <strain evidence="3">BSSL-BM10</strain>
    </source>
</reference>